<dbReference type="PANTHER" id="PTHR44329:SF288">
    <property type="entry name" value="MITOGEN-ACTIVATED PROTEIN KINASE KINASE KINASE 20"/>
    <property type="match status" value="1"/>
</dbReference>
<sequence length="400" mass="46049">MHTRIKLYALLVQMMTQCWNAEASQRPKVVELKNNLSQWYEDLRIEINTATSVKTAIDKTEISTKTQCIKYEEYSVNNSISILVAFEYWYRVLETSLKEYKVQEFDYSKYSDFKIIGRGGSSIVFSAIYEGKDKYALKSIRNNIILDKKEVKKFIKELKLLYDIDNPYIVKFYGISRDPSTHNIMLILQLANGGNLRSYLEGKVLNGLYRIAWTELLRIANQIVNGLAHLHRKGIIHRDLHSKNILINDNMVLIGDFGLSKQLNDLTSSSSCMGGMAAYTDPQCFIQDKKKKVKRDVKSNIYSLGVLLWELTSGVPPFYYLSKFVIVVEISRGKREDVIQNTPCRYSNLYQECWSSNPNQRPTLEKISTELMDLSTETIEFIVNKIEVGKNDVGKTVVTM</sequence>
<evidence type="ECO:0000259" key="7">
    <source>
        <dbReference type="PROSITE" id="PS50011"/>
    </source>
</evidence>
<organism evidence="8 9">
    <name type="scientific">Gigaspora margarita</name>
    <dbReference type="NCBI Taxonomy" id="4874"/>
    <lineage>
        <taxon>Eukaryota</taxon>
        <taxon>Fungi</taxon>
        <taxon>Fungi incertae sedis</taxon>
        <taxon>Mucoromycota</taxon>
        <taxon>Glomeromycotina</taxon>
        <taxon>Glomeromycetes</taxon>
        <taxon>Diversisporales</taxon>
        <taxon>Gigasporaceae</taxon>
        <taxon>Gigaspora</taxon>
    </lineage>
</organism>
<dbReference type="PROSITE" id="PS00107">
    <property type="entry name" value="PROTEIN_KINASE_ATP"/>
    <property type="match status" value="1"/>
</dbReference>
<dbReference type="InterPro" id="IPR051681">
    <property type="entry name" value="Ser/Thr_Kinases-Pseudokinases"/>
</dbReference>
<dbReference type="Proteomes" id="UP000439903">
    <property type="component" value="Unassembled WGS sequence"/>
</dbReference>
<evidence type="ECO:0000256" key="3">
    <source>
        <dbReference type="ARBA" id="ARBA00022777"/>
    </source>
</evidence>
<accession>A0A8H4ET52</accession>
<evidence type="ECO:0000256" key="5">
    <source>
        <dbReference type="PROSITE-ProRule" id="PRU10141"/>
    </source>
</evidence>
<comment type="caution">
    <text evidence="8">The sequence shown here is derived from an EMBL/GenBank/DDBJ whole genome shotgun (WGS) entry which is preliminary data.</text>
</comment>
<evidence type="ECO:0000256" key="1">
    <source>
        <dbReference type="ARBA" id="ARBA00022679"/>
    </source>
</evidence>
<evidence type="ECO:0000313" key="8">
    <source>
        <dbReference type="EMBL" id="KAF0550626.1"/>
    </source>
</evidence>
<dbReference type="PRINTS" id="PR00109">
    <property type="entry name" value="TYRKINASE"/>
</dbReference>
<dbReference type="PANTHER" id="PTHR44329">
    <property type="entry name" value="SERINE/THREONINE-PROTEIN KINASE TNNI3K-RELATED"/>
    <property type="match status" value="1"/>
</dbReference>
<keyword evidence="1" id="KW-0808">Transferase</keyword>
<dbReference type="OrthoDB" id="1668230at2759"/>
<keyword evidence="2 5" id="KW-0547">Nucleotide-binding</keyword>
<dbReference type="PROSITE" id="PS50011">
    <property type="entry name" value="PROTEIN_KINASE_DOM"/>
    <property type="match status" value="1"/>
</dbReference>
<feature type="signal peptide" evidence="6">
    <location>
        <begin position="1"/>
        <end position="23"/>
    </location>
</feature>
<dbReference type="InterPro" id="IPR017441">
    <property type="entry name" value="Protein_kinase_ATP_BS"/>
</dbReference>
<dbReference type="AlphaFoldDB" id="A0A8H4ET52"/>
<dbReference type="InterPro" id="IPR001245">
    <property type="entry name" value="Ser-Thr/Tyr_kinase_cat_dom"/>
</dbReference>
<keyword evidence="4 5" id="KW-0067">ATP-binding</keyword>
<feature type="chain" id="PRO_5034292779" evidence="6">
    <location>
        <begin position="24"/>
        <end position="400"/>
    </location>
</feature>
<gene>
    <name evidence="8" type="ORF">F8M41_024304</name>
</gene>
<feature type="domain" description="Protein kinase" evidence="7">
    <location>
        <begin position="110"/>
        <end position="382"/>
    </location>
</feature>
<proteinExistence type="predicted"/>
<dbReference type="SUPFAM" id="SSF56112">
    <property type="entry name" value="Protein kinase-like (PK-like)"/>
    <property type="match status" value="1"/>
</dbReference>
<dbReference type="GO" id="GO:0004674">
    <property type="term" value="F:protein serine/threonine kinase activity"/>
    <property type="evidence" value="ECO:0007669"/>
    <property type="project" value="TreeGrafter"/>
</dbReference>
<keyword evidence="3 8" id="KW-0418">Kinase</keyword>
<evidence type="ECO:0000313" key="9">
    <source>
        <dbReference type="Proteomes" id="UP000439903"/>
    </source>
</evidence>
<dbReference type="Gene3D" id="1.10.510.10">
    <property type="entry name" value="Transferase(Phosphotransferase) domain 1"/>
    <property type="match status" value="1"/>
</dbReference>
<feature type="binding site" evidence="5">
    <location>
        <position position="138"/>
    </location>
    <ligand>
        <name>ATP</name>
        <dbReference type="ChEBI" id="CHEBI:30616"/>
    </ligand>
</feature>
<evidence type="ECO:0000256" key="2">
    <source>
        <dbReference type="ARBA" id="ARBA00022741"/>
    </source>
</evidence>
<keyword evidence="6" id="KW-0732">Signal</keyword>
<keyword evidence="9" id="KW-1185">Reference proteome</keyword>
<protein>
    <submittedName>
        <fullName evidence="8">Kinase-like protein</fullName>
    </submittedName>
</protein>
<reference evidence="8 9" key="1">
    <citation type="journal article" date="2019" name="Environ. Microbiol.">
        <title>At the nexus of three kingdoms: the genome of the mycorrhizal fungus Gigaspora margarita provides insights into plant, endobacterial and fungal interactions.</title>
        <authorList>
            <person name="Venice F."/>
            <person name="Ghignone S."/>
            <person name="Salvioli di Fossalunga A."/>
            <person name="Amselem J."/>
            <person name="Novero M."/>
            <person name="Xianan X."/>
            <person name="Sedzielewska Toro K."/>
            <person name="Morin E."/>
            <person name="Lipzen A."/>
            <person name="Grigoriev I.V."/>
            <person name="Henrissat B."/>
            <person name="Martin F.M."/>
            <person name="Bonfante P."/>
        </authorList>
    </citation>
    <scope>NUCLEOTIDE SEQUENCE [LARGE SCALE GENOMIC DNA]</scope>
    <source>
        <strain evidence="8 9">BEG34</strain>
    </source>
</reference>
<evidence type="ECO:0000256" key="6">
    <source>
        <dbReference type="SAM" id="SignalP"/>
    </source>
</evidence>
<dbReference type="GO" id="GO:0005524">
    <property type="term" value="F:ATP binding"/>
    <property type="evidence" value="ECO:0007669"/>
    <property type="project" value="UniProtKB-UniRule"/>
</dbReference>
<name>A0A8H4ET52_GIGMA</name>
<dbReference type="InterPro" id="IPR000719">
    <property type="entry name" value="Prot_kinase_dom"/>
</dbReference>
<dbReference type="Pfam" id="PF07714">
    <property type="entry name" value="PK_Tyr_Ser-Thr"/>
    <property type="match status" value="1"/>
</dbReference>
<evidence type="ECO:0000256" key="4">
    <source>
        <dbReference type="ARBA" id="ARBA00022840"/>
    </source>
</evidence>
<dbReference type="InterPro" id="IPR011009">
    <property type="entry name" value="Kinase-like_dom_sf"/>
</dbReference>
<dbReference type="EMBL" id="WTPW01000083">
    <property type="protein sequence ID" value="KAF0550626.1"/>
    <property type="molecule type" value="Genomic_DNA"/>
</dbReference>